<evidence type="ECO:0000313" key="1">
    <source>
        <dbReference type="EMBL" id="MCI68080.1"/>
    </source>
</evidence>
<dbReference type="Proteomes" id="UP000265520">
    <property type="component" value="Unassembled WGS sequence"/>
</dbReference>
<dbReference type="EMBL" id="LXQA010730206">
    <property type="protein sequence ID" value="MCI68080.1"/>
    <property type="molecule type" value="Genomic_DNA"/>
</dbReference>
<organism evidence="1 2">
    <name type="scientific">Trifolium medium</name>
    <dbReference type="NCBI Taxonomy" id="97028"/>
    <lineage>
        <taxon>Eukaryota</taxon>
        <taxon>Viridiplantae</taxon>
        <taxon>Streptophyta</taxon>
        <taxon>Embryophyta</taxon>
        <taxon>Tracheophyta</taxon>
        <taxon>Spermatophyta</taxon>
        <taxon>Magnoliopsida</taxon>
        <taxon>eudicotyledons</taxon>
        <taxon>Gunneridae</taxon>
        <taxon>Pentapetalae</taxon>
        <taxon>rosids</taxon>
        <taxon>fabids</taxon>
        <taxon>Fabales</taxon>
        <taxon>Fabaceae</taxon>
        <taxon>Papilionoideae</taxon>
        <taxon>50 kb inversion clade</taxon>
        <taxon>NPAAA clade</taxon>
        <taxon>Hologalegina</taxon>
        <taxon>IRL clade</taxon>
        <taxon>Trifolieae</taxon>
        <taxon>Trifolium</taxon>
    </lineage>
</organism>
<name>A0A392U6D5_9FABA</name>
<keyword evidence="2" id="KW-1185">Reference proteome</keyword>
<sequence>PHFSPPLMADVQDYRAQVPTPSYYQQYPQRPDLQGHFQRQTTKLLE</sequence>
<comment type="caution">
    <text evidence="1">The sequence shown here is derived from an EMBL/GenBank/DDBJ whole genome shotgun (WGS) entry which is preliminary data.</text>
</comment>
<feature type="non-terminal residue" evidence="1">
    <location>
        <position position="1"/>
    </location>
</feature>
<protein>
    <submittedName>
        <fullName evidence="1">Uncharacterized protein</fullName>
    </submittedName>
</protein>
<reference evidence="1 2" key="1">
    <citation type="journal article" date="2018" name="Front. Plant Sci.">
        <title>Red Clover (Trifolium pratense) and Zigzag Clover (T. medium) - A Picture of Genomic Similarities and Differences.</title>
        <authorList>
            <person name="Dluhosova J."/>
            <person name="Istvanek J."/>
            <person name="Nedelnik J."/>
            <person name="Repkova J."/>
        </authorList>
    </citation>
    <scope>NUCLEOTIDE SEQUENCE [LARGE SCALE GENOMIC DNA]</scope>
    <source>
        <strain evidence="2">cv. 10/8</strain>
        <tissue evidence="1">Leaf</tissue>
    </source>
</reference>
<dbReference type="AlphaFoldDB" id="A0A392U6D5"/>
<proteinExistence type="predicted"/>
<evidence type="ECO:0000313" key="2">
    <source>
        <dbReference type="Proteomes" id="UP000265520"/>
    </source>
</evidence>
<accession>A0A392U6D5</accession>